<name>A0A9P6DC47_PLEER</name>
<evidence type="ECO:0000313" key="3">
    <source>
        <dbReference type="Proteomes" id="UP000807025"/>
    </source>
</evidence>
<reference evidence="2" key="1">
    <citation type="submission" date="2020-11" db="EMBL/GenBank/DDBJ databases">
        <authorList>
            <consortium name="DOE Joint Genome Institute"/>
            <person name="Ahrendt S."/>
            <person name="Riley R."/>
            <person name="Andreopoulos W."/>
            <person name="Labutti K."/>
            <person name="Pangilinan J."/>
            <person name="Ruiz-Duenas F.J."/>
            <person name="Barrasa J.M."/>
            <person name="Sanchez-Garcia M."/>
            <person name="Camarero S."/>
            <person name="Miyauchi S."/>
            <person name="Serrano A."/>
            <person name="Linde D."/>
            <person name="Babiker R."/>
            <person name="Drula E."/>
            <person name="Ayuso-Fernandez I."/>
            <person name="Pacheco R."/>
            <person name="Padilla G."/>
            <person name="Ferreira P."/>
            <person name="Barriuso J."/>
            <person name="Kellner H."/>
            <person name="Castanera R."/>
            <person name="Alfaro M."/>
            <person name="Ramirez L."/>
            <person name="Pisabarro A.G."/>
            <person name="Kuo A."/>
            <person name="Tritt A."/>
            <person name="Lipzen A."/>
            <person name="He G."/>
            <person name="Yan M."/>
            <person name="Ng V."/>
            <person name="Cullen D."/>
            <person name="Martin F."/>
            <person name="Rosso M.-N."/>
            <person name="Henrissat B."/>
            <person name="Hibbett D."/>
            <person name="Martinez A.T."/>
            <person name="Grigoriev I.V."/>
        </authorList>
    </citation>
    <scope>NUCLEOTIDE SEQUENCE</scope>
    <source>
        <strain evidence="2">ATCC 90797</strain>
    </source>
</reference>
<gene>
    <name evidence="2" type="ORF">BDN71DRAFT_1455144</name>
</gene>
<accession>A0A9P6DC47</accession>
<feature type="region of interest" description="Disordered" evidence="1">
    <location>
        <begin position="1"/>
        <end position="22"/>
    </location>
</feature>
<keyword evidence="3" id="KW-1185">Reference proteome</keyword>
<comment type="caution">
    <text evidence="2">The sequence shown here is derived from an EMBL/GenBank/DDBJ whole genome shotgun (WGS) entry which is preliminary data.</text>
</comment>
<evidence type="ECO:0000256" key="1">
    <source>
        <dbReference type="SAM" id="MobiDB-lite"/>
    </source>
</evidence>
<evidence type="ECO:0000313" key="2">
    <source>
        <dbReference type="EMBL" id="KAF9490105.1"/>
    </source>
</evidence>
<organism evidence="2 3">
    <name type="scientific">Pleurotus eryngii</name>
    <name type="common">Boletus of the steppes</name>
    <dbReference type="NCBI Taxonomy" id="5323"/>
    <lineage>
        <taxon>Eukaryota</taxon>
        <taxon>Fungi</taxon>
        <taxon>Dikarya</taxon>
        <taxon>Basidiomycota</taxon>
        <taxon>Agaricomycotina</taxon>
        <taxon>Agaricomycetes</taxon>
        <taxon>Agaricomycetidae</taxon>
        <taxon>Agaricales</taxon>
        <taxon>Pleurotineae</taxon>
        <taxon>Pleurotaceae</taxon>
        <taxon>Pleurotus</taxon>
    </lineage>
</organism>
<dbReference type="AlphaFoldDB" id="A0A9P6DC47"/>
<protein>
    <submittedName>
        <fullName evidence="2">Uncharacterized protein</fullName>
    </submittedName>
</protein>
<proteinExistence type="predicted"/>
<dbReference type="EMBL" id="MU154650">
    <property type="protein sequence ID" value="KAF9490105.1"/>
    <property type="molecule type" value="Genomic_DNA"/>
</dbReference>
<dbReference type="Proteomes" id="UP000807025">
    <property type="component" value="Unassembled WGS sequence"/>
</dbReference>
<sequence length="81" mass="9213">MNQRYATARSLERPSPALPHLHPLCPSPAARVQRRRGLGSCRADDWLGSSTRYNFHIEGSYFVRVSLAYNLTSVTKHRCLD</sequence>
<feature type="non-terminal residue" evidence="2">
    <location>
        <position position="1"/>
    </location>
</feature>